<dbReference type="Proteomes" id="UP000009071">
    <property type="component" value="Chromosome"/>
</dbReference>
<evidence type="ECO:0000313" key="5">
    <source>
        <dbReference type="Proteomes" id="UP000009071"/>
    </source>
</evidence>
<dbReference type="HOGENOM" id="CLU_090389_18_2_7"/>
<evidence type="ECO:0000256" key="1">
    <source>
        <dbReference type="PIRSR" id="PIRSR037031-50"/>
    </source>
</evidence>
<feature type="disulfide bond" description="Redox-active" evidence="2">
    <location>
        <begin position="10"/>
        <end position="13"/>
    </location>
</feature>
<keyword evidence="2" id="KW-1015">Disulfide bond</keyword>
<dbReference type="STRING" id="573370.DMR_20110"/>
<dbReference type="InterPro" id="IPR036249">
    <property type="entry name" value="Thioredoxin-like_sf"/>
</dbReference>
<dbReference type="InterPro" id="IPR005243">
    <property type="entry name" value="THIRX-like_proc"/>
</dbReference>
<evidence type="ECO:0000256" key="2">
    <source>
        <dbReference type="PIRSR" id="PIRSR037031-51"/>
    </source>
</evidence>
<dbReference type="RefSeq" id="WP_015860693.1">
    <property type="nucleotide sequence ID" value="NC_012796.1"/>
</dbReference>
<accession>C4XRF7</accession>
<evidence type="ECO:0000313" key="4">
    <source>
        <dbReference type="EMBL" id="BAH75502.1"/>
    </source>
</evidence>
<dbReference type="PANTHER" id="PTHR36450">
    <property type="entry name" value="THIOREDOXIN"/>
    <property type="match status" value="1"/>
</dbReference>
<dbReference type="PIRSF" id="PIRSF037031">
    <property type="entry name" value="Redox_disulphide_2"/>
    <property type="match status" value="1"/>
</dbReference>
<keyword evidence="5" id="KW-1185">Reference proteome</keyword>
<gene>
    <name evidence="4" type="ordered locus">DMR_20110</name>
</gene>
<reference evidence="4 5" key="1">
    <citation type="journal article" date="2009" name="Genome Res.">
        <title>Whole genome sequence of Desulfovibrio magneticus strain RS-1 revealed common gene clusters in magnetotactic bacteria.</title>
        <authorList>
            <person name="Nakazawa H."/>
            <person name="Arakaki A."/>
            <person name="Narita-Yamada S."/>
            <person name="Yashiro I."/>
            <person name="Jinno K."/>
            <person name="Aoki N."/>
            <person name="Tsuruyama A."/>
            <person name="Okamura Y."/>
            <person name="Tanikawa S."/>
            <person name="Fujita N."/>
            <person name="Takeyama H."/>
            <person name="Matsunaga T."/>
        </authorList>
    </citation>
    <scope>NUCLEOTIDE SEQUENCE [LARGE SCALE GENOMIC DNA]</scope>
    <source>
        <strain evidence="5">ATCC 700980 / DSM 13731 / RS-1</strain>
    </source>
</reference>
<dbReference type="Gene3D" id="3.40.30.10">
    <property type="entry name" value="Glutaredoxin"/>
    <property type="match status" value="1"/>
</dbReference>
<dbReference type="OrthoDB" id="9800630at2"/>
<organism evidence="4 5">
    <name type="scientific">Solidesulfovibrio magneticus (strain ATCC 700980 / DSM 13731 / RS-1)</name>
    <name type="common">Desulfovibrio magneticus</name>
    <dbReference type="NCBI Taxonomy" id="573370"/>
    <lineage>
        <taxon>Bacteria</taxon>
        <taxon>Pseudomonadati</taxon>
        <taxon>Thermodesulfobacteriota</taxon>
        <taxon>Desulfovibrionia</taxon>
        <taxon>Desulfovibrionales</taxon>
        <taxon>Desulfovibrionaceae</taxon>
        <taxon>Solidesulfovibrio</taxon>
    </lineage>
</organism>
<dbReference type="NCBIfam" id="TIGR00412">
    <property type="entry name" value="redox_disulf_2"/>
    <property type="match status" value="1"/>
</dbReference>
<dbReference type="PANTHER" id="PTHR36450:SF1">
    <property type="entry name" value="THIOREDOXIN"/>
    <property type="match status" value="1"/>
</dbReference>
<protein>
    <recommendedName>
        <fullName evidence="3">Thioredoxin-like fold domain-containing protein</fullName>
    </recommendedName>
</protein>
<dbReference type="AlphaFoldDB" id="C4XRF7"/>
<dbReference type="EMBL" id="AP010904">
    <property type="protein sequence ID" value="BAH75502.1"/>
    <property type="molecule type" value="Genomic_DNA"/>
</dbReference>
<dbReference type="Pfam" id="PF13192">
    <property type="entry name" value="Thioredoxin_3"/>
    <property type="match status" value="1"/>
</dbReference>
<evidence type="ECO:0000259" key="3">
    <source>
        <dbReference type="Pfam" id="PF13192"/>
    </source>
</evidence>
<feature type="active site" description="Nucleophile" evidence="1">
    <location>
        <position position="10"/>
    </location>
</feature>
<feature type="domain" description="Thioredoxin-like fold" evidence="3">
    <location>
        <begin position="1"/>
        <end position="75"/>
    </location>
</feature>
<keyword evidence="2" id="KW-0676">Redox-active center</keyword>
<name>C4XRF7_SOLM1</name>
<dbReference type="SUPFAM" id="SSF52833">
    <property type="entry name" value="Thioredoxin-like"/>
    <property type="match status" value="1"/>
</dbReference>
<proteinExistence type="predicted"/>
<dbReference type="KEGG" id="dma:DMR_20110"/>
<dbReference type="eggNOG" id="COG0526">
    <property type="taxonomic scope" value="Bacteria"/>
</dbReference>
<feature type="active site" description="Nucleophile" evidence="1">
    <location>
        <position position="13"/>
    </location>
</feature>
<sequence>MLIQVLGTGCSKCNELEKLVKDVVAAKGCDATVEKVTDLQQIAMLGVFVTPGLVIDGAVKAAGKMPTRQEIEGWIG</sequence>
<dbReference type="InterPro" id="IPR012336">
    <property type="entry name" value="Thioredoxin-like_fold"/>
</dbReference>